<protein>
    <submittedName>
        <fullName evidence="2">Uncharacterized protein</fullName>
    </submittedName>
</protein>
<evidence type="ECO:0000256" key="1">
    <source>
        <dbReference type="SAM" id="MobiDB-lite"/>
    </source>
</evidence>
<gene>
    <name evidence="2" type="ORF">EJ06DRAFT_557756</name>
</gene>
<feature type="region of interest" description="Disordered" evidence="1">
    <location>
        <begin position="136"/>
        <end position="201"/>
    </location>
</feature>
<reference evidence="2" key="1">
    <citation type="journal article" date="2020" name="Stud. Mycol.">
        <title>101 Dothideomycetes genomes: a test case for predicting lifestyles and emergence of pathogens.</title>
        <authorList>
            <person name="Haridas S."/>
            <person name="Albert R."/>
            <person name="Binder M."/>
            <person name="Bloem J."/>
            <person name="Labutti K."/>
            <person name="Salamov A."/>
            <person name="Andreopoulos B."/>
            <person name="Baker S."/>
            <person name="Barry K."/>
            <person name="Bills G."/>
            <person name="Bluhm B."/>
            <person name="Cannon C."/>
            <person name="Castanera R."/>
            <person name="Culley D."/>
            <person name="Daum C."/>
            <person name="Ezra D."/>
            <person name="Gonzalez J."/>
            <person name="Henrissat B."/>
            <person name="Kuo A."/>
            <person name="Liang C."/>
            <person name="Lipzen A."/>
            <person name="Lutzoni F."/>
            <person name="Magnuson J."/>
            <person name="Mondo S."/>
            <person name="Nolan M."/>
            <person name="Ohm R."/>
            <person name="Pangilinan J."/>
            <person name="Park H.-J."/>
            <person name="Ramirez L."/>
            <person name="Alfaro M."/>
            <person name="Sun H."/>
            <person name="Tritt A."/>
            <person name="Yoshinaga Y."/>
            <person name="Zwiers L.-H."/>
            <person name="Turgeon B."/>
            <person name="Goodwin S."/>
            <person name="Spatafora J."/>
            <person name="Crous P."/>
            <person name="Grigoriev I."/>
        </authorList>
    </citation>
    <scope>NUCLEOTIDE SEQUENCE</scope>
    <source>
        <strain evidence="2">CBS 262.69</strain>
    </source>
</reference>
<keyword evidence="3" id="KW-1185">Reference proteome</keyword>
<proteinExistence type="predicted"/>
<dbReference type="EMBL" id="ML996698">
    <property type="protein sequence ID" value="KAF2399301.1"/>
    <property type="molecule type" value="Genomic_DNA"/>
</dbReference>
<dbReference type="Proteomes" id="UP000799640">
    <property type="component" value="Unassembled WGS sequence"/>
</dbReference>
<sequence>MPSSVPLYSDTYFSITGTEPILFCATPVSIRWKTTDQAVMDWLSTATGSANSSVSFPRAPVPHSGINTEDQELKKTFEGAYPGIQEMATVPAAPRYELDALHAEVSYELDAQSDGVRPELAATPLEGRIMLLPSSAHAEPSARSHALLHSEGSEGEGPEGGGREGSEGEGPEWEERERLEGEGPEGEEAEGGERRPRGAPT</sequence>
<organism evidence="2 3">
    <name type="scientific">Trichodelitschia bisporula</name>
    <dbReference type="NCBI Taxonomy" id="703511"/>
    <lineage>
        <taxon>Eukaryota</taxon>
        <taxon>Fungi</taxon>
        <taxon>Dikarya</taxon>
        <taxon>Ascomycota</taxon>
        <taxon>Pezizomycotina</taxon>
        <taxon>Dothideomycetes</taxon>
        <taxon>Dothideomycetes incertae sedis</taxon>
        <taxon>Phaeotrichales</taxon>
        <taxon>Phaeotrichaceae</taxon>
        <taxon>Trichodelitschia</taxon>
    </lineage>
</organism>
<feature type="compositionally biased region" description="Basic and acidic residues" evidence="1">
    <location>
        <begin position="191"/>
        <end position="201"/>
    </location>
</feature>
<evidence type="ECO:0000313" key="3">
    <source>
        <dbReference type="Proteomes" id="UP000799640"/>
    </source>
</evidence>
<dbReference type="AlphaFoldDB" id="A0A6G1HTR6"/>
<accession>A0A6G1HTR6</accession>
<name>A0A6G1HTR6_9PEZI</name>
<evidence type="ECO:0000313" key="2">
    <source>
        <dbReference type="EMBL" id="KAF2399301.1"/>
    </source>
</evidence>